<feature type="domain" description="AP2/ERF" evidence="9">
    <location>
        <begin position="157"/>
        <end position="195"/>
    </location>
</feature>
<dbReference type="InterPro" id="IPR017930">
    <property type="entry name" value="Myb_dom"/>
</dbReference>
<evidence type="ECO:0000256" key="1">
    <source>
        <dbReference type="ARBA" id="ARBA00004123"/>
    </source>
</evidence>
<keyword evidence="4" id="KW-0804">Transcription</keyword>
<dbReference type="GeneID" id="17276070"/>
<dbReference type="HOGENOM" id="CLU_487856_0_0_1"/>
<dbReference type="PANTHER" id="PTHR46621:SF1">
    <property type="entry name" value="SNRNA-ACTIVATING PROTEIN COMPLEX SUBUNIT 4"/>
    <property type="match status" value="1"/>
</dbReference>
<dbReference type="PANTHER" id="PTHR46621">
    <property type="entry name" value="SNRNA-ACTIVATING PROTEIN COMPLEX SUBUNIT 4"/>
    <property type="match status" value="1"/>
</dbReference>
<dbReference type="AlphaFoldDB" id="A0A0D3K4W2"/>
<dbReference type="EnsemblProtists" id="EOD30797">
    <property type="protein sequence ID" value="EOD30797"/>
    <property type="gene ID" value="EMIHUDRAFT_232396"/>
</dbReference>
<feature type="domain" description="HTH myb-type" evidence="10">
    <location>
        <begin position="1"/>
        <end position="30"/>
    </location>
</feature>
<dbReference type="GO" id="GO:0005634">
    <property type="term" value="C:nucleus"/>
    <property type="evidence" value="ECO:0007669"/>
    <property type="project" value="UniProtKB-SubCell"/>
</dbReference>
<evidence type="ECO:0000256" key="6">
    <source>
        <dbReference type="SAM" id="Coils"/>
    </source>
</evidence>
<dbReference type="InterPro" id="IPR001005">
    <property type="entry name" value="SANT/Myb"/>
</dbReference>
<dbReference type="PaxDb" id="2903-EOD30797"/>
<dbReference type="PROSITE" id="PS51294">
    <property type="entry name" value="HTH_MYB"/>
    <property type="match status" value="3"/>
</dbReference>
<reference evidence="12" key="1">
    <citation type="journal article" date="2013" name="Nature">
        <title>Pan genome of the phytoplankton Emiliania underpins its global distribution.</title>
        <authorList>
            <person name="Read B.A."/>
            <person name="Kegel J."/>
            <person name="Klute M.J."/>
            <person name="Kuo A."/>
            <person name="Lefebvre S.C."/>
            <person name="Maumus F."/>
            <person name="Mayer C."/>
            <person name="Miller J."/>
            <person name="Monier A."/>
            <person name="Salamov A."/>
            <person name="Young J."/>
            <person name="Aguilar M."/>
            <person name="Claverie J.M."/>
            <person name="Frickenhaus S."/>
            <person name="Gonzalez K."/>
            <person name="Herman E.K."/>
            <person name="Lin Y.C."/>
            <person name="Napier J."/>
            <person name="Ogata H."/>
            <person name="Sarno A.F."/>
            <person name="Shmutz J."/>
            <person name="Schroeder D."/>
            <person name="de Vargas C."/>
            <person name="Verret F."/>
            <person name="von Dassow P."/>
            <person name="Valentin K."/>
            <person name="Van de Peer Y."/>
            <person name="Wheeler G."/>
            <person name="Dacks J.B."/>
            <person name="Delwiche C.F."/>
            <person name="Dyhrman S.T."/>
            <person name="Glockner G."/>
            <person name="John U."/>
            <person name="Richards T."/>
            <person name="Worden A.Z."/>
            <person name="Zhang X."/>
            <person name="Grigoriev I.V."/>
            <person name="Allen A.E."/>
            <person name="Bidle K."/>
            <person name="Borodovsky M."/>
            <person name="Bowler C."/>
            <person name="Brownlee C."/>
            <person name="Cock J.M."/>
            <person name="Elias M."/>
            <person name="Gladyshev V.N."/>
            <person name="Groth M."/>
            <person name="Guda C."/>
            <person name="Hadaegh A."/>
            <person name="Iglesias-Rodriguez M.D."/>
            <person name="Jenkins J."/>
            <person name="Jones B.M."/>
            <person name="Lawson T."/>
            <person name="Leese F."/>
            <person name="Lindquist E."/>
            <person name="Lobanov A."/>
            <person name="Lomsadze A."/>
            <person name="Malik S.B."/>
            <person name="Marsh M.E."/>
            <person name="Mackinder L."/>
            <person name="Mock T."/>
            <person name="Mueller-Roeber B."/>
            <person name="Pagarete A."/>
            <person name="Parker M."/>
            <person name="Probert I."/>
            <person name="Quesneville H."/>
            <person name="Raines C."/>
            <person name="Rensing S.A."/>
            <person name="Riano-Pachon D.M."/>
            <person name="Richier S."/>
            <person name="Rokitta S."/>
            <person name="Shiraiwa Y."/>
            <person name="Soanes D.M."/>
            <person name="van der Giezen M."/>
            <person name="Wahlund T.M."/>
            <person name="Williams B."/>
            <person name="Wilson W."/>
            <person name="Wolfe G."/>
            <person name="Wurch L.L."/>
        </authorList>
    </citation>
    <scope>NUCLEOTIDE SEQUENCE</scope>
</reference>
<dbReference type="CDD" id="cd00167">
    <property type="entry name" value="SANT"/>
    <property type="match status" value="3"/>
</dbReference>
<dbReference type="KEGG" id="ehx:EMIHUDRAFT_232396"/>
<dbReference type="RefSeq" id="XP_005783226.1">
    <property type="nucleotide sequence ID" value="XM_005783169.1"/>
</dbReference>
<dbReference type="SMART" id="SM00380">
    <property type="entry name" value="AP2"/>
    <property type="match status" value="1"/>
</dbReference>
<evidence type="ECO:0000256" key="2">
    <source>
        <dbReference type="ARBA" id="ARBA00023015"/>
    </source>
</evidence>
<dbReference type="Gene3D" id="1.10.10.60">
    <property type="entry name" value="Homeodomain-like"/>
    <property type="match status" value="3"/>
</dbReference>
<evidence type="ECO:0000313" key="11">
    <source>
        <dbReference type="EnsemblProtists" id="EOD30797"/>
    </source>
</evidence>
<dbReference type="SUPFAM" id="SSF54171">
    <property type="entry name" value="DNA-binding domain"/>
    <property type="match status" value="1"/>
</dbReference>
<dbReference type="InterPro" id="IPR016177">
    <property type="entry name" value="DNA-bd_dom_sf"/>
</dbReference>
<dbReference type="InterPro" id="IPR036955">
    <property type="entry name" value="AP2/ERF_dom_sf"/>
</dbReference>
<feature type="coiled-coil region" evidence="6">
    <location>
        <begin position="364"/>
        <end position="398"/>
    </location>
</feature>
<feature type="region of interest" description="Disordered" evidence="7">
    <location>
        <begin position="199"/>
        <end position="219"/>
    </location>
</feature>
<feature type="domain" description="Myb-like" evidence="8">
    <location>
        <begin position="1"/>
        <end position="26"/>
    </location>
</feature>
<dbReference type="Gene3D" id="3.30.730.10">
    <property type="entry name" value="AP2/ERF domain"/>
    <property type="match status" value="1"/>
</dbReference>
<proteinExistence type="predicted"/>
<keyword evidence="2" id="KW-0805">Transcription regulation</keyword>
<dbReference type="GO" id="GO:0003700">
    <property type="term" value="F:DNA-binding transcription factor activity"/>
    <property type="evidence" value="ECO:0007669"/>
    <property type="project" value="InterPro"/>
</dbReference>
<protein>
    <submittedName>
        <fullName evidence="11">Uncharacterized protein</fullName>
    </submittedName>
</protein>
<feature type="domain" description="HTH myb-type" evidence="10">
    <location>
        <begin position="107"/>
        <end position="140"/>
    </location>
</feature>
<dbReference type="GO" id="GO:0042795">
    <property type="term" value="P:snRNA transcription by RNA polymerase II"/>
    <property type="evidence" value="ECO:0007669"/>
    <property type="project" value="TreeGrafter"/>
</dbReference>
<evidence type="ECO:0000313" key="12">
    <source>
        <dbReference type="Proteomes" id="UP000013827"/>
    </source>
</evidence>
<evidence type="ECO:0000256" key="5">
    <source>
        <dbReference type="ARBA" id="ARBA00023242"/>
    </source>
</evidence>
<accession>A0A0D3K4W2</accession>
<feature type="compositionally biased region" description="Basic and acidic residues" evidence="7">
    <location>
        <begin position="210"/>
        <end position="219"/>
    </location>
</feature>
<feature type="domain" description="Myb-like" evidence="8">
    <location>
        <begin position="107"/>
        <end position="140"/>
    </location>
</feature>
<dbReference type="InterPro" id="IPR001471">
    <property type="entry name" value="AP2/ERF_dom"/>
</dbReference>
<evidence type="ECO:0000259" key="8">
    <source>
        <dbReference type="PROSITE" id="PS50090"/>
    </source>
</evidence>
<reference evidence="11" key="2">
    <citation type="submission" date="2024-10" db="UniProtKB">
        <authorList>
            <consortium name="EnsemblProtists"/>
        </authorList>
    </citation>
    <scope>IDENTIFICATION</scope>
</reference>
<keyword evidence="6" id="KW-0175">Coiled coil</keyword>
<dbReference type="PROSITE" id="PS50090">
    <property type="entry name" value="MYB_LIKE"/>
    <property type="match status" value="3"/>
</dbReference>
<evidence type="ECO:0000256" key="3">
    <source>
        <dbReference type="ARBA" id="ARBA00023125"/>
    </source>
</evidence>
<dbReference type="InterPro" id="IPR009057">
    <property type="entry name" value="Homeodomain-like_sf"/>
</dbReference>
<dbReference type="GO" id="GO:0019185">
    <property type="term" value="C:snRNA-activating protein complex"/>
    <property type="evidence" value="ECO:0007669"/>
    <property type="project" value="TreeGrafter"/>
</dbReference>
<evidence type="ECO:0000256" key="4">
    <source>
        <dbReference type="ARBA" id="ARBA00023163"/>
    </source>
</evidence>
<organism evidence="11 12">
    <name type="scientific">Emiliania huxleyi (strain CCMP1516)</name>
    <dbReference type="NCBI Taxonomy" id="280463"/>
    <lineage>
        <taxon>Eukaryota</taxon>
        <taxon>Haptista</taxon>
        <taxon>Haptophyta</taxon>
        <taxon>Prymnesiophyceae</taxon>
        <taxon>Isochrysidales</taxon>
        <taxon>Noelaerhabdaceae</taxon>
        <taxon>Emiliania</taxon>
    </lineage>
</organism>
<feature type="domain" description="HTH myb-type" evidence="10">
    <location>
        <begin position="56"/>
        <end position="106"/>
    </location>
</feature>
<name>A0A0D3K4W2_EMIH1</name>
<feature type="domain" description="Myb-like" evidence="8">
    <location>
        <begin position="57"/>
        <end position="102"/>
    </location>
</feature>
<evidence type="ECO:0000256" key="7">
    <source>
        <dbReference type="SAM" id="MobiDB-lite"/>
    </source>
</evidence>
<evidence type="ECO:0000259" key="9">
    <source>
        <dbReference type="PROSITE" id="PS51032"/>
    </source>
</evidence>
<dbReference type="GO" id="GO:0000978">
    <property type="term" value="F:RNA polymerase II cis-regulatory region sequence-specific DNA binding"/>
    <property type="evidence" value="ECO:0007669"/>
    <property type="project" value="TreeGrafter"/>
</dbReference>
<keyword evidence="12" id="KW-1185">Reference proteome</keyword>
<dbReference type="GO" id="GO:0042796">
    <property type="term" value="P:snRNA transcription by RNA polymerase III"/>
    <property type="evidence" value="ECO:0007669"/>
    <property type="project" value="TreeGrafter"/>
</dbReference>
<dbReference type="PROSITE" id="PS51032">
    <property type="entry name" value="AP2_ERF"/>
    <property type="match status" value="1"/>
</dbReference>
<dbReference type="SMART" id="SM00717">
    <property type="entry name" value="SANT"/>
    <property type="match status" value="2"/>
</dbReference>
<dbReference type="eggNOG" id="KOG0048">
    <property type="taxonomic scope" value="Eukaryota"/>
</dbReference>
<sequence>MQWHRIAAQLPGRTADAVRNRWQRLQKSHSLGETEEGRAALDTMLIAHGFDKDWGVKAVWTAHEDQLIEEGVRRFGHRWRQVAASLPGRSDSSVRNRWTKLQRPGVKAVWTTHEDQLIEEGVRRFGHRWRQVAASLPGRSYSSAAKDALAGGRNATGYEGVLKHTSGRFQARHRVGGRQVYLGTFDTAVEAAVAYARGVGPGPTEAEAEAAERRRRQEAPRWRVEIRRHPIYGTVRKGGFKTKGTALVFRDSYITTGKALLTREAAAVFGQKEELAARAAMPEAHDRQGEELEAALRSALRGAAEGTAKAEGAAEGLAEAAVEAEAATDAFGRWTRAVATLRPYSLECAWHYGAKPDVEQCDWKSAARAKLAKANELAKAAEAALVEEAEEAAAAAKEWTDALVVDAATIVLEAMRARLPFTASTGGGDSCMRLQWVRKLLLEWVGTLDGFDESLLEDRAFLRLVRTTAYACLAFREAAALICTGRLTLWIRARQQASLWEVLKFSGLCSSQCFETVLEVAKALERAAGEYGRAMASRLLLAASESPHICTGYTMYFDH</sequence>
<dbReference type="GO" id="GO:0001006">
    <property type="term" value="F:RNA polymerase III type 3 promoter sequence-specific DNA binding"/>
    <property type="evidence" value="ECO:0007669"/>
    <property type="project" value="TreeGrafter"/>
</dbReference>
<comment type="subcellular location">
    <subcellularLocation>
        <location evidence="1">Nucleus</location>
    </subcellularLocation>
</comment>
<keyword evidence="5" id="KW-0539">Nucleus</keyword>
<dbReference type="InterPro" id="IPR051575">
    <property type="entry name" value="Myb-like_DNA-bd"/>
</dbReference>
<dbReference type="Proteomes" id="UP000013827">
    <property type="component" value="Unassembled WGS sequence"/>
</dbReference>
<dbReference type="Pfam" id="PF00249">
    <property type="entry name" value="Myb_DNA-binding"/>
    <property type="match status" value="2"/>
</dbReference>
<dbReference type="SUPFAM" id="SSF46689">
    <property type="entry name" value="Homeodomain-like"/>
    <property type="match status" value="2"/>
</dbReference>
<keyword evidence="3" id="KW-0238">DNA-binding</keyword>
<evidence type="ECO:0000259" key="10">
    <source>
        <dbReference type="PROSITE" id="PS51294"/>
    </source>
</evidence>